<dbReference type="GO" id="GO:0055085">
    <property type="term" value="P:transmembrane transport"/>
    <property type="evidence" value="ECO:0007669"/>
    <property type="project" value="InterPro"/>
</dbReference>
<dbReference type="InterPro" id="IPR038770">
    <property type="entry name" value="Na+/solute_symporter_sf"/>
</dbReference>
<evidence type="ECO:0000256" key="3">
    <source>
        <dbReference type="ARBA" id="ARBA00022448"/>
    </source>
</evidence>
<evidence type="ECO:0000256" key="8">
    <source>
        <dbReference type="SAM" id="Phobius"/>
    </source>
</evidence>
<keyword evidence="4" id="KW-1003">Cell membrane</keyword>
<comment type="subcellular location">
    <subcellularLocation>
        <location evidence="1">Cell membrane</location>
        <topology evidence="1">Multi-pass membrane protein</topology>
    </subcellularLocation>
</comment>
<reference evidence="9" key="2">
    <citation type="submission" date="2023-04" db="EMBL/GenBank/DDBJ databases">
        <authorList>
            <person name="Beletskiy A.V."/>
            <person name="Mardanov A.V."/>
            <person name="Ravin N.V."/>
        </authorList>
    </citation>
    <scope>NUCLEOTIDE SEQUENCE</scope>
    <source>
        <strain evidence="9">GKL-01</strain>
    </source>
</reference>
<evidence type="ECO:0000256" key="2">
    <source>
        <dbReference type="ARBA" id="ARBA00010145"/>
    </source>
</evidence>
<evidence type="ECO:0000256" key="5">
    <source>
        <dbReference type="ARBA" id="ARBA00022692"/>
    </source>
</evidence>
<evidence type="ECO:0000256" key="6">
    <source>
        <dbReference type="ARBA" id="ARBA00022989"/>
    </source>
</evidence>
<keyword evidence="6 8" id="KW-1133">Transmembrane helix</keyword>
<evidence type="ECO:0000256" key="1">
    <source>
        <dbReference type="ARBA" id="ARBA00004651"/>
    </source>
</evidence>
<dbReference type="PANTHER" id="PTHR36838">
    <property type="entry name" value="AUXIN EFFLUX CARRIER FAMILY PROTEIN"/>
    <property type="match status" value="1"/>
</dbReference>
<feature type="transmembrane region" description="Helical" evidence="8">
    <location>
        <begin position="256"/>
        <end position="278"/>
    </location>
</feature>
<organism evidence="9">
    <name type="scientific">Candidatus Thiocaldithrix dubininis</name>
    <dbReference type="NCBI Taxonomy" id="3080823"/>
    <lineage>
        <taxon>Bacteria</taxon>
        <taxon>Pseudomonadati</taxon>
        <taxon>Pseudomonadota</taxon>
        <taxon>Gammaproteobacteria</taxon>
        <taxon>Thiotrichales</taxon>
        <taxon>Thiotrichaceae</taxon>
        <taxon>Candidatus Thiocaldithrix</taxon>
    </lineage>
</organism>
<feature type="transmembrane region" description="Helical" evidence="8">
    <location>
        <begin position="99"/>
        <end position="119"/>
    </location>
</feature>
<feature type="transmembrane region" description="Helical" evidence="8">
    <location>
        <begin position="37"/>
        <end position="52"/>
    </location>
</feature>
<dbReference type="EMBL" id="CP124755">
    <property type="protein sequence ID" value="WGZ92133.1"/>
    <property type="molecule type" value="Genomic_DNA"/>
</dbReference>
<evidence type="ECO:0000313" key="9">
    <source>
        <dbReference type="EMBL" id="WGZ92133.1"/>
    </source>
</evidence>
<dbReference type="Pfam" id="PF03547">
    <property type="entry name" value="Mem_trans"/>
    <property type="match status" value="1"/>
</dbReference>
<name>A0AA95KLV0_9GAMM</name>
<evidence type="ECO:0000256" key="4">
    <source>
        <dbReference type="ARBA" id="ARBA00022475"/>
    </source>
</evidence>
<feature type="transmembrane region" description="Helical" evidence="8">
    <location>
        <begin position="290"/>
        <end position="308"/>
    </location>
</feature>
<feature type="transmembrane region" description="Helical" evidence="8">
    <location>
        <begin position="228"/>
        <end position="250"/>
    </location>
</feature>
<feature type="transmembrane region" description="Helical" evidence="8">
    <location>
        <begin position="6"/>
        <end position="25"/>
    </location>
</feature>
<protein>
    <submittedName>
        <fullName evidence="9">AEC family transporter</fullName>
    </submittedName>
</protein>
<feature type="transmembrane region" description="Helical" evidence="8">
    <location>
        <begin position="167"/>
        <end position="187"/>
    </location>
</feature>
<dbReference type="Gene3D" id="1.20.1530.20">
    <property type="match status" value="1"/>
</dbReference>
<reference evidence="9" key="1">
    <citation type="journal article" date="2023" name="Int. J. Mol. Sci.">
        <title>Metagenomics Revealed a New Genus 'Candidatus Thiocaldithrix dubininis' gen. nov., sp. nov. and a New Species 'Candidatus Thiothrix putei' sp. nov. in the Family Thiotrichaceae, Some Members of Which Have Traits of Both Na+- and H+-Motive Energetics.</title>
        <authorList>
            <person name="Ravin N.V."/>
            <person name="Muntyan M.S."/>
            <person name="Smolyakov D.D."/>
            <person name="Rudenko T.S."/>
            <person name="Beletsky A.V."/>
            <person name="Mardanov A.V."/>
            <person name="Grabovich M.Y."/>
        </authorList>
    </citation>
    <scope>NUCLEOTIDE SEQUENCE</scope>
    <source>
        <strain evidence="9">GKL-01</strain>
    </source>
</reference>
<comment type="similarity">
    <text evidence="2">Belongs to the auxin efflux carrier (TC 2.A.69) family.</text>
</comment>
<dbReference type="GO" id="GO:0005886">
    <property type="term" value="C:plasma membrane"/>
    <property type="evidence" value="ECO:0007669"/>
    <property type="project" value="UniProtKB-SubCell"/>
</dbReference>
<dbReference type="InterPro" id="IPR004776">
    <property type="entry name" value="Mem_transp_PIN-like"/>
</dbReference>
<feature type="transmembrane region" description="Helical" evidence="8">
    <location>
        <begin position="199"/>
        <end position="216"/>
    </location>
</feature>
<proteinExistence type="inferred from homology"/>
<keyword evidence="5 8" id="KW-0812">Transmembrane</keyword>
<evidence type="ECO:0000256" key="7">
    <source>
        <dbReference type="ARBA" id="ARBA00023136"/>
    </source>
</evidence>
<dbReference type="Proteomes" id="UP001300672">
    <property type="component" value="Chromosome"/>
</dbReference>
<keyword evidence="3" id="KW-0813">Transport</keyword>
<dbReference type="AlphaFoldDB" id="A0AA95KLV0"/>
<feature type="transmembrane region" description="Helical" evidence="8">
    <location>
        <begin position="125"/>
        <end position="146"/>
    </location>
</feature>
<accession>A0AA95KLV0</accession>
<dbReference type="PANTHER" id="PTHR36838:SF3">
    <property type="entry name" value="TRANSPORTER AUXIN EFFLUX CARRIER EC FAMILY"/>
    <property type="match status" value="1"/>
</dbReference>
<keyword evidence="7 8" id="KW-0472">Membrane</keyword>
<gene>
    <name evidence="9" type="ORF">QJT80_06535</name>
</gene>
<sequence length="311" mass="33719">MLDSLLAIIPLFTLIGLGYVARHTLLDVRMLPALNQFVYYFAVPALLFNAARKQSLDSLFNLPALAAFSLGVVLTGVLTYALSRWVFACRDAEGLVMRMLNTTFANYAYMGIPLTFGLLGEATHAATISIILAGNLLVIGGAQLLIEISRQSQFSWLQVWRILDKSLLRSPIFVSTVLGLIASGLQLPLPKVMNSTLEMLAPAAIPVALFCLGASLQFKRTQTSVAEIATLISVKLIAHPALTWLAFVLIGVSDVIWLKATLLLCALPTGALVHVIAMRYNAFEQSSSQLIVLSTLLSLLTVTLWASLLSF</sequence>
<dbReference type="KEGG" id="tdu:QJT80_06535"/>
<feature type="transmembrane region" description="Helical" evidence="8">
    <location>
        <begin position="64"/>
        <end position="87"/>
    </location>
</feature>